<evidence type="ECO:0000313" key="6">
    <source>
        <dbReference type="Proteomes" id="UP000095282"/>
    </source>
</evidence>
<dbReference type="AlphaFoldDB" id="A0A1I7TA67"/>
<accession>A0A1I7TA67</accession>
<dbReference type="STRING" id="1561998.A0A1I7TA67"/>
<evidence type="ECO:0000256" key="4">
    <source>
        <dbReference type="ARBA" id="ARBA00022833"/>
    </source>
</evidence>
<keyword evidence="6" id="KW-1185">Reference proteome</keyword>
<keyword evidence="3" id="KW-0863">Zinc-finger</keyword>
<evidence type="ECO:0000256" key="5">
    <source>
        <dbReference type="ARBA" id="ARBA00023242"/>
    </source>
</evidence>
<dbReference type="PANTHER" id="PTHR46481">
    <property type="entry name" value="ZINC FINGER BED DOMAIN-CONTAINING PROTEIN 4"/>
    <property type="match status" value="1"/>
</dbReference>
<keyword evidence="4" id="KW-0862">Zinc</keyword>
<dbReference type="GO" id="GO:0008270">
    <property type="term" value="F:zinc ion binding"/>
    <property type="evidence" value="ECO:0007669"/>
    <property type="project" value="UniProtKB-KW"/>
</dbReference>
<dbReference type="GO" id="GO:0005634">
    <property type="term" value="C:nucleus"/>
    <property type="evidence" value="ECO:0007669"/>
    <property type="project" value="UniProtKB-SubCell"/>
</dbReference>
<keyword evidence="2" id="KW-0479">Metal-binding</keyword>
<protein>
    <submittedName>
        <fullName evidence="7">DUF659 domain-containing protein</fullName>
    </submittedName>
</protein>
<name>A0A1I7TA67_9PELO</name>
<organism evidence="6 7">
    <name type="scientific">Caenorhabditis tropicalis</name>
    <dbReference type="NCBI Taxonomy" id="1561998"/>
    <lineage>
        <taxon>Eukaryota</taxon>
        <taxon>Metazoa</taxon>
        <taxon>Ecdysozoa</taxon>
        <taxon>Nematoda</taxon>
        <taxon>Chromadorea</taxon>
        <taxon>Rhabditida</taxon>
        <taxon>Rhabditina</taxon>
        <taxon>Rhabditomorpha</taxon>
        <taxon>Rhabditoidea</taxon>
        <taxon>Rhabditidae</taxon>
        <taxon>Peloderinae</taxon>
        <taxon>Caenorhabditis</taxon>
    </lineage>
</organism>
<keyword evidence="5" id="KW-0539">Nucleus</keyword>
<dbReference type="SUPFAM" id="SSF53098">
    <property type="entry name" value="Ribonuclease H-like"/>
    <property type="match status" value="1"/>
</dbReference>
<evidence type="ECO:0000313" key="7">
    <source>
        <dbReference type="WBParaSite" id="Csp11.Scaffold562.g3932.t2"/>
    </source>
</evidence>
<evidence type="ECO:0000256" key="2">
    <source>
        <dbReference type="ARBA" id="ARBA00022723"/>
    </source>
</evidence>
<dbReference type="InterPro" id="IPR012337">
    <property type="entry name" value="RNaseH-like_sf"/>
</dbReference>
<comment type="subcellular location">
    <subcellularLocation>
        <location evidence="1">Nucleus</location>
    </subcellularLocation>
</comment>
<dbReference type="WBParaSite" id="Csp11.Scaffold562.g3932.t2">
    <property type="protein sequence ID" value="Csp11.Scaffold562.g3932.t2"/>
    <property type="gene ID" value="Csp11.Scaffold562.g3932"/>
</dbReference>
<evidence type="ECO:0000256" key="1">
    <source>
        <dbReference type="ARBA" id="ARBA00004123"/>
    </source>
</evidence>
<proteinExistence type="predicted"/>
<sequence>MIKHIQTEHKDELADFERMKSAQRHSFSNSTTCVNQEANDSLVMAMSTSTVPFRFVRNFWFRDFCRKLNSDYKLIAPDSIRRKLRMNREKYVSESKKLLKNVEKCIISMDGWDGKYENVSIYALFVYFIDGSLNKQKILLGIKTLKNKASAENVGDLITDLLGEYGLDLSKVVAGLCDGDRKKIENFSESENDCWERIMFITCLRRSETLRIEGRIPLPFAITRWGGCVMLSISFLNHYQSITALQKSQKFLLTDNEKADLESFVSVTTPFLEGIQQAEKDSTFSSEILVQFASLFEFIREQNQRKNVVRTLKRETEKRFRDYLSNDFLLLSVYVDPRFAYLSGILLDIEWEEVERLVEGYCGKNLMIKPLPRKPVCRYKYYCHSEPSIRASCKTNKGIPILIQ</sequence>
<reference evidence="7" key="1">
    <citation type="submission" date="2016-11" db="UniProtKB">
        <authorList>
            <consortium name="WormBaseParasite"/>
        </authorList>
    </citation>
    <scope>IDENTIFICATION</scope>
</reference>
<dbReference type="Proteomes" id="UP000095282">
    <property type="component" value="Unplaced"/>
</dbReference>
<dbReference type="InterPro" id="IPR052035">
    <property type="entry name" value="ZnF_BED_domain_contain"/>
</dbReference>
<dbReference type="PANTHER" id="PTHR46481:SF10">
    <property type="entry name" value="ZINC FINGER BED DOMAIN-CONTAINING PROTEIN 39"/>
    <property type="match status" value="1"/>
</dbReference>
<evidence type="ECO:0000256" key="3">
    <source>
        <dbReference type="ARBA" id="ARBA00022771"/>
    </source>
</evidence>